<protein>
    <submittedName>
        <fullName evidence="1">Uncharacterized protein</fullName>
    </submittedName>
</protein>
<sequence>MTENQFYSNNQYQIYNGQSLTQIYGIIQDDYPFNLETQQLNQAQSCNCMEVDDQQINITFIKSTQQKSKCKQNKRRFLFKEVSQKNRSLDSKHLHSDRKKKTEILQENVFLSQFEVGIIENEKDCTKKYVSSQPKNQKKRTKHKGLYKKRIQENSTVNSNILHSNRIKSQEKKDNEQVVFITDGIINNY</sequence>
<evidence type="ECO:0000313" key="2">
    <source>
        <dbReference type="Proteomes" id="UP000009168"/>
    </source>
</evidence>
<organism evidence="1 2">
    <name type="scientific">Tetrahymena thermophila (strain SB210)</name>
    <dbReference type="NCBI Taxonomy" id="312017"/>
    <lineage>
        <taxon>Eukaryota</taxon>
        <taxon>Sar</taxon>
        <taxon>Alveolata</taxon>
        <taxon>Ciliophora</taxon>
        <taxon>Intramacronucleata</taxon>
        <taxon>Oligohymenophorea</taxon>
        <taxon>Hymenostomatida</taxon>
        <taxon>Tetrahymenina</taxon>
        <taxon>Tetrahymenidae</taxon>
        <taxon>Tetrahymena</taxon>
    </lineage>
</organism>
<evidence type="ECO:0000313" key="1">
    <source>
        <dbReference type="EMBL" id="EAR99182.1"/>
    </source>
</evidence>
<dbReference type="RefSeq" id="XP_001019427.1">
    <property type="nucleotide sequence ID" value="XM_001019427.1"/>
</dbReference>
<name>Q23R66_TETTS</name>
<dbReference type="GeneID" id="7834852"/>
<dbReference type="AlphaFoldDB" id="Q23R66"/>
<dbReference type="EMBL" id="GG662644">
    <property type="protein sequence ID" value="EAR99182.1"/>
    <property type="molecule type" value="Genomic_DNA"/>
</dbReference>
<keyword evidence="2" id="KW-1185">Reference proteome</keyword>
<dbReference type="HOGENOM" id="CLU_1437126_0_0_1"/>
<reference evidence="2" key="1">
    <citation type="journal article" date="2006" name="PLoS Biol.">
        <title>Macronuclear genome sequence of the ciliate Tetrahymena thermophila, a model eukaryote.</title>
        <authorList>
            <person name="Eisen J.A."/>
            <person name="Coyne R.S."/>
            <person name="Wu M."/>
            <person name="Wu D."/>
            <person name="Thiagarajan M."/>
            <person name="Wortman J.R."/>
            <person name="Badger J.H."/>
            <person name="Ren Q."/>
            <person name="Amedeo P."/>
            <person name="Jones K.M."/>
            <person name="Tallon L.J."/>
            <person name="Delcher A.L."/>
            <person name="Salzberg S.L."/>
            <person name="Silva J.C."/>
            <person name="Haas B.J."/>
            <person name="Majoros W.H."/>
            <person name="Farzad M."/>
            <person name="Carlton J.M."/>
            <person name="Smith R.K. Jr."/>
            <person name="Garg J."/>
            <person name="Pearlman R.E."/>
            <person name="Karrer K.M."/>
            <person name="Sun L."/>
            <person name="Manning G."/>
            <person name="Elde N.C."/>
            <person name="Turkewitz A.P."/>
            <person name="Asai D.J."/>
            <person name="Wilkes D.E."/>
            <person name="Wang Y."/>
            <person name="Cai H."/>
            <person name="Collins K."/>
            <person name="Stewart B.A."/>
            <person name="Lee S.R."/>
            <person name="Wilamowska K."/>
            <person name="Weinberg Z."/>
            <person name="Ruzzo W.L."/>
            <person name="Wloga D."/>
            <person name="Gaertig J."/>
            <person name="Frankel J."/>
            <person name="Tsao C.-C."/>
            <person name="Gorovsky M.A."/>
            <person name="Keeling P.J."/>
            <person name="Waller R.F."/>
            <person name="Patron N.J."/>
            <person name="Cherry J.M."/>
            <person name="Stover N.A."/>
            <person name="Krieger C.J."/>
            <person name="del Toro C."/>
            <person name="Ryder H.F."/>
            <person name="Williamson S.C."/>
            <person name="Barbeau R.A."/>
            <person name="Hamilton E.P."/>
            <person name="Orias E."/>
        </authorList>
    </citation>
    <scope>NUCLEOTIDE SEQUENCE [LARGE SCALE GENOMIC DNA]</scope>
    <source>
        <strain evidence="2">SB210</strain>
    </source>
</reference>
<dbReference type="Proteomes" id="UP000009168">
    <property type="component" value="Unassembled WGS sequence"/>
</dbReference>
<accession>Q23R66</accession>
<dbReference type="KEGG" id="tet:TTHERM_00390220"/>
<proteinExistence type="predicted"/>
<gene>
    <name evidence="1" type="ORF">TTHERM_00390220</name>
</gene>
<dbReference type="InParanoid" id="Q23R66"/>